<accession>A0ABU3S458</accession>
<keyword evidence="1 2" id="KW-0807">Transducer</keyword>
<evidence type="ECO:0000313" key="5">
    <source>
        <dbReference type="Proteomes" id="UP001254257"/>
    </source>
</evidence>
<organism evidence="4 5">
    <name type="scientific">Bosea rubneri</name>
    <dbReference type="NCBI Taxonomy" id="3075434"/>
    <lineage>
        <taxon>Bacteria</taxon>
        <taxon>Pseudomonadati</taxon>
        <taxon>Pseudomonadota</taxon>
        <taxon>Alphaproteobacteria</taxon>
        <taxon>Hyphomicrobiales</taxon>
        <taxon>Boseaceae</taxon>
        <taxon>Bosea</taxon>
    </lineage>
</organism>
<dbReference type="SUPFAM" id="SSF58104">
    <property type="entry name" value="Methyl-accepting chemotaxis protein (MCP) signaling domain"/>
    <property type="match status" value="1"/>
</dbReference>
<dbReference type="Gene3D" id="1.10.287.950">
    <property type="entry name" value="Methyl-accepting chemotaxis protein"/>
    <property type="match status" value="1"/>
</dbReference>
<dbReference type="SMART" id="SM00283">
    <property type="entry name" value="MA"/>
    <property type="match status" value="1"/>
</dbReference>
<dbReference type="RefSeq" id="WP_316017456.1">
    <property type="nucleotide sequence ID" value="NZ_JAWDID010000007.1"/>
</dbReference>
<dbReference type="PANTHER" id="PTHR32089:SF112">
    <property type="entry name" value="LYSOZYME-LIKE PROTEIN-RELATED"/>
    <property type="match status" value="1"/>
</dbReference>
<sequence>MADETQRDSLFAPAAPSSRLAIFGIDEATLKLARELAPTLAVTIDAAMVLHFERLSGHPTMGAASRTYGPSLCTKMAQHARSLFEATFDDAYAGSLRRAVQSETASPFGARTHAVLAMTAMRSLFPEVARRHRFSSRQTARDCIKLAEFLIVDLVNALGDIHAMRAEQTTRYVTDIAALADDFRQQVEQVSSETEEAAATLSRVAASSAAASRRAGETTDASRQSWFQVRERAAQTVASIGQLRQSIGEIDRRTQESAEIAAGTVMAAGEARGTIESLAALVSEVGSVVGLISEIAAQTNLLALNATIEAARAGEAGRGFAVVASEVKSLSAQTSGATEAIGSRIEAIRQATARCVDAMARIDQSVSGMSANMSAVAGAVTEQFAVSDGIARDAQATTDEIEAALALAAEALSAMERVGASVGEMNTRSAAVGTVAGGLAENLNRFVKSVSDRLTA</sequence>
<evidence type="ECO:0000259" key="3">
    <source>
        <dbReference type="PROSITE" id="PS50111"/>
    </source>
</evidence>
<evidence type="ECO:0000313" key="4">
    <source>
        <dbReference type="EMBL" id="MDU0339553.1"/>
    </source>
</evidence>
<name>A0ABU3S458_9HYPH</name>
<dbReference type="Gene3D" id="1.10.490.10">
    <property type="entry name" value="Globins"/>
    <property type="match status" value="1"/>
</dbReference>
<gene>
    <name evidence="4" type="ORF">RKE40_06660</name>
</gene>
<dbReference type="Pfam" id="PF00015">
    <property type="entry name" value="MCPsignal"/>
    <property type="match status" value="1"/>
</dbReference>
<protein>
    <submittedName>
        <fullName evidence="4">Methyl-accepting chemotaxis protein</fullName>
    </submittedName>
</protein>
<evidence type="ECO:0000256" key="1">
    <source>
        <dbReference type="ARBA" id="ARBA00023224"/>
    </source>
</evidence>
<feature type="domain" description="Methyl-accepting transducer" evidence="3">
    <location>
        <begin position="165"/>
        <end position="419"/>
    </location>
</feature>
<dbReference type="PROSITE" id="PS50111">
    <property type="entry name" value="CHEMOTAXIS_TRANSDUC_2"/>
    <property type="match status" value="1"/>
</dbReference>
<dbReference type="InterPro" id="IPR012292">
    <property type="entry name" value="Globin/Proto"/>
</dbReference>
<dbReference type="EMBL" id="JAWDID010000007">
    <property type="protein sequence ID" value="MDU0339553.1"/>
    <property type="molecule type" value="Genomic_DNA"/>
</dbReference>
<evidence type="ECO:0000256" key="2">
    <source>
        <dbReference type="PROSITE-ProRule" id="PRU00284"/>
    </source>
</evidence>
<dbReference type="Proteomes" id="UP001254257">
    <property type="component" value="Unassembled WGS sequence"/>
</dbReference>
<keyword evidence="5" id="KW-1185">Reference proteome</keyword>
<dbReference type="PANTHER" id="PTHR32089">
    <property type="entry name" value="METHYL-ACCEPTING CHEMOTAXIS PROTEIN MCPB"/>
    <property type="match status" value="1"/>
</dbReference>
<dbReference type="InterPro" id="IPR004089">
    <property type="entry name" value="MCPsignal_dom"/>
</dbReference>
<reference evidence="4 5" key="1">
    <citation type="submission" date="2023-09" db="EMBL/GenBank/DDBJ databases">
        <title>Whole genome shotgun sequencing (WGS) of Bosea sp. ZW T0_25, isolated from stored onions (Allium cepa).</title>
        <authorList>
            <person name="Stoll D.A."/>
            <person name="Huch M."/>
        </authorList>
    </citation>
    <scope>NUCLEOTIDE SEQUENCE [LARGE SCALE GENOMIC DNA]</scope>
    <source>
        <strain evidence="4 5">ZW T0_25</strain>
    </source>
</reference>
<proteinExistence type="predicted"/>
<comment type="caution">
    <text evidence="4">The sequence shown here is derived from an EMBL/GenBank/DDBJ whole genome shotgun (WGS) entry which is preliminary data.</text>
</comment>